<accession>A0A0F9XCV2</accession>
<evidence type="ECO:0000313" key="1">
    <source>
        <dbReference type="EMBL" id="KKN96796.1"/>
    </source>
</evidence>
<dbReference type="EMBL" id="LAZR01000062">
    <property type="protein sequence ID" value="KKN96796.1"/>
    <property type="molecule type" value="Genomic_DNA"/>
</dbReference>
<dbReference type="AlphaFoldDB" id="A0A0F9XCV2"/>
<proteinExistence type="predicted"/>
<gene>
    <name evidence="1" type="ORF">LCGC14_0164400</name>
</gene>
<sequence length="135" mass="15585">MAADQNDADKDVIKFSPILEHGYPHDELRDLAEFRQKVLASLMIKPWQIFPDRFSPPNPIIHSMSMTTDEVVAWMLEMAERRVPFRLEYNINYGANNRIGWSVSIYGHIVVEFAPTFTEAIAEAKRKYAEVLADE</sequence>
<protein>
    <submittedName>
        <fullName evidence="1">Uncharacterized protein</fullName>
    </submittedName>
</protein>
<name>A0A0F9XCV2_9ZZZZ</name>
<reference evidence="1" key="1">
    <citation type="journal article" date="2015" name="Nature">
        <title>Complex archaea that bridge the gap between prokaryotes and eukaryotes.</title>
        <authorList>
            <person name="Spang A."/>
            <person name="Saw J.H."/>
            <person name="Jorgensen S.L."/>
            <person name="Zaremba-Niedzwiedzka K."/>
            <person name="Martijn J."/>
            <person name="Lind A.E."/>
            <person name="van Eijk R."/>
            <person name="Schleper C."/>
            <person name="Guy L."/>
            <person name="Ettema T.J."/>
        </authorList>
    </citation>
    <scope>NUCLEOTIDE SEQUENCE</scope>
</reference>
<comment type="caution">
    <text evidence="1">The sequence shown here is derived from an EMBL/GenBank/DDBJ whole genome shotgun (WGS) entry which is preliminary data.</text>
</comment>
<organism evidence="1">
    <name type="scientific">marine sediment metagenome</name>
    <dbReference type="NCBI Taxonomy" id="412755"/>
    <lineage>
        <taxon>unclassified sequences</taxon>
        <taxon>metagenomes</taxon>
        <taxon>ecological metagenomes</taxon>
    </lineage>
</organism>